<dbReference type="EMBL" id="MK072210">
    <property type="protein sequence ID" value="AYV80155.1"/>
    <property type="molecule type" value="Genomic_DNA"/>
</dbReference>
<evidence type="ECO:0000256" key="1">
    <source>
        <dbReference type="SAM" id="Phobius"/>
    </source>
</evidence>
<sequence>MDNEYISTTIIIIIGITIGIIIGYYIFREIKYIGPDSNIISKKIYTDANGKQYKLVPKITVCPISYSMNKLHDPTFKESH</sequence>
<organism evidence="2">
    <name type="scientific">Gaeavirus sp</name>
    <dbReference type="NCBI Taxonomy" id="2487767"/>
    <lineage>
        <taxon>Viruses</taxon>
        <taxon>Varidnaviria</taxon>
        <taxon>Bamfordvirae</taxon>
        <taxon>Nucleocytoviricota</taxon>
        <taxon>Megaviricetes</taxon>
        <taxon>Imitervirales</taxon>
        <taxon>Mimiviridae</taxon>
        <taxon>Klosneuvirinae</taxon>
    </lineage>
</organism>
<name>A0A3G4ZYX7_9VIRU</name>
<protein>
    <submittedName>
        <fullName evidence="2">Uncharacterized protein</fullName>
    </submittedName>
</protein>
<keyword evidence="1" id="KW-0472">Membrane</keyword>
<accession>A0A3G4ZYX7</accession>
<evidence type="ECO:0000313" key="3">
    <source>
        <dbReference type="EMBL" id="AYV80155.1"/>
    </source>
</evidence>
<reference evidence="2" key="1">
    <citation type="submission" date="2018-10" db="EMBL/GenBank/DDBJ databases">
        <title>Hidden diversity of soil giant viruses.</title>
        <authorList>
            <person name="Schulz F."/>
            <person name="Alteio L."/>
            <person name="Goudeau D."/>
            <person name="Ryan E.M."/>
            <person name="Malmstrom R.R."/>
            <person name="Blanchard J."/>
            <person name="Woyke T."/>
        </authorList>
    </citation>
    <scope>NUCLEOTIDE SEQUENCE</scope>
    <source>
        <strain evidence="2">GAV1</strain>
    </source>
</reference>
<keyword evidence="1" id="KW-1133">Transmembrane helix</keyword>
<feature type="transmembrane region" description="Helical" evidence="1">
    <location>
        <begin position="6"/>
        <end position="27"/>
    </location>
</feature>
<proteinExistence type="predicted"/>
<dbReference type="EMBL" id="MK072210">
    <property type="protein sequence ID" value="AYV80146.1"/>
    <property type="molecule type" value="Genomic_DNA"/>
</dbReference>
<gene>
    <name evidence="3" type="ORF">Gaeavirus12_13</name>
    <name evidence="2" type="ORF">Gaeavirus12_4</name>
</gene>
<evidence type="ECO:0000313" key="2">
    <source>
        <dbReference type="EMBL" id="AYV80146.1"/>
    </source>
</evidence>
<keyword evidence="1" id="KW-0812">Transmembrane</keyword>